<dbReference type="RefSeq" id="WP_186843195.1">
    <property type="nucleotide sequence ID" value="NZ_WJBC01000024.1"/>
</dbReference>
<sequence>MSKKSKTKGYNYYKEFTVVANLILKASELLNETLQDFNVKDLEKRLVKLHEIERNADEQKYEMMSYMYSDFLPPIERADIIDLACALDTIIDLMEDILKYIDMYQVPKITPEMLEFMKIIAKSSEKIQEAIKDLKNFKKPKVLNEAIIAINRYENEGDDLYVKSIKKLFIERKDPLETVALTRIYDYFEKSCDSFEDAADIISSIILKNS</sequence>
<dbReference type="Proteomes" id="UP000603234">
    <property type="component" value="Unassembled WGS sequence"/>
</dbReference>
<reference evidence="2 3" key="1">
    <citation type="journal article" date="2020" name="mSystems">
        <title>Defining Genomic and Predicted Metabolic Features of the Acetobacterium Genus.</title>
        <authorList>
            <person name="Ross D.E."/>
            <person name="Marshall C.W."/>
            <person name="Gulliver D."/>
            <person name="May H.D."/>
            <person name="Norman R.S."/>
        </authorList>
    </citation>
    <scope>NUCLEOTIDE SEQUENCE [LARGE SCALE GENOMIC DNA]</scope>
    <source>
        <strain evidence="2 3">DSM 8238</strain>
    </source>
</reference>
<gene>
    <name evidence="2" type="ORF">GH808_12860</name>
</gene>
<evidence type="ECO:0000313" key="2">
    <source>
        <dbReference type="EMBL" id="MBC3805307.1"/>
    </source>
</evidence>
<dbReference type="InterPro" id="IPR038078">
    <property type="entry name" value="PhoU-like_sf"/>
</dbReference>
<protein>
    <submittedName>
        <fullName evidence="2">DUF47 family protein</fullName>
    </submittedName>
</protein>
<evidence type="ECO:0000313" key="3">
    <source>
        <dbReference type="Proteomes" id="UP000603234"/>
    </source>
</evidence>
<evidence type="ECO:0000256" key="1">
    <source>
        <dbReference type="ARBA" id="ARBA00008591"/>
    </source>
</evidence>
<dbReference type="PANTHER" id="PTHR37298">
    <property type="entry name" value="UPF0111 PROTEIN YKAA"/>
    <property type="match status" value="1"/>
</dbReference>
<keyword evidence="3" id="KW-1185">Reference proteome</keyword>
<comment type="caution">
    <text evidence="2">The sequence shown here is derived from an EMBL/GenBank/DDBJ whole genome shotgun (WGS) entry which is preliminary data.</text>
</comment>
<dbReference type="InterPro" id="IPR018445">
    <property type="entry name" value="Put_Phosphate_transp_reg"/>
</dbReference>
<comment type="similarity">
    <text evidence="1">Belongs to the UPF0111 family.</text>
</comment>
<dbReference type="Pfam" id="PF01865">
    <property type="entry name" value="PhoU_div"/>
    <property type="match status" value="1"/>
</dbReference>
<dbReference type="Gene3D" id="1.20.58.220">
    <property type="entry name" value="Phosphate transport system protein phou homolog 2, domain 2"/>
    <property type="match status" value="1"/>
</dbReference>
<name>A0ABR6WXF0_9FIRM</name>
<dbReference type="InterPro" id="IPR052912">
    <property type="entry name" value="UPF0111_domain"/>
</dbReference>
<dbReference type="EMBL" id="WJBC01000024">
    <property type="protein sequence ID" value="MBC3805307.1"/>
    <property type="molecule type" value="Genomic_DNA"/>
</dbReference>
<dbReference type="PANTHER" id="PTHR37298:SF1">
    <property type="entry name" value="UPF0111 PROTEIN YKAA"/>
    <property type="match status" value="1"/>
</dbReference>
<proteinExistence type="inferred from homology"/>
<organism evidence="2 3">
    <name type="scientific">Acetobacterium fimetarium</name>
    <dbReference type="NCBI Taxonomy" id="52691"/>
    <lineage>
        <taxon>Bacteria</taxon>
        <taxon>Bacillati</taxon>
        <taxon>Bacillota</taxon>
        <taxon>Clostridia</taxon>
        <taxon>Eubacteriales</taxon>
        <taxon>Eubacteriaceae</taxon>
        <taxon>Acetobacterium</taxon>
    </lineage>
</organism>
<accession>A0ABR6WXF0</accession>